<feature type="region of interest" description="Disordered" evidence="1">
    <location>
        <begin position="194"/>
        <end position="227"/>
    </location>
</feature>
<protein>
    <submittedName>
        <fullName evidence="2">Uncharacterized protein</fullName>
    </submittedName>
</protein>
<dbReference type="Proteomes" id="UP000800041">
    <property type="component" value="Unassembled WGS sequence"/>
</dbReference>
<sequence>MISSLFSESNKVHLSASASSIAKSSTQVLSKAFGGDEKIAKQVLSAAKRVLKKRSLETDPTNPSPSPAKKKQKPSFPTPEDPTTQTPAALETSLALPTPIKDPAQLENIVLETNRAPLLLAFVVTLLKYNMPAQPLSSRLSLGQAVVSANSRSKAVSIGLEEGKSAEEEGWGGEWPVVVVMGREVRVLRRWGYDPDEGKEELPKEEERNDVEDGAPKGENEETQKSATTLIGDTQSSLQTLNHEEIQQSTAAAAAPEEPPLWGIDLEALKGKNPSSAKSSHHTTTSPNLPIHTPHSARSYLLKSFTRAPIPTPGHEKEKKTPASVLAAEKEENLALLLGALELVFESWVEGGRVERGKLGWRAWEGYCRVRPDVRGGVGGWGERGRVGLGEKGVLGLGWRE</sequence>
<gene>
    <name evidence="2" type="ORF">K402DRAFT_63253</name>
</gene>
<organism evidence="2 3">
    <name type="scientific">Aulographum hederae CBS 113979</name>
    <dbReference type="NCBI Taxonomy" id="1176131"/>
    <lineage>
        <taxon>Eukaryota</taxon>
        <taxon>Fungi</taxon>
        <taxon>Dikarya</taxon>
        <taxon>Ascomycota</taxon>
        <taxon>Pezizomycotina</taxon>
        <taxon>Dothideomycetes</taxon>
        <taxon>Pleosporomycetidae</taxon>
        <taxon>Aulographales</taxon>
        <taxon>Aulographaceae</taxon>
    </lineage>
</organism>
<feature type="region of interest" description="Disordered" evidence="1">
    <location>
        <begin position="271"/>
        <end position="294"/>
    </location>
</feature>
<evidence type="ECO:0000313" key="2">
    <source>
        <dbReference type="EMBL" id="KAF1987096.1"/>
    </source>
</evidence>
<feature type="compositionally biased region" description="Low complexity" evidence="1">
    <location>
        <begin position="15"/>
        <end position="24"/>
    </location>
</feature>
<feature type="region of interest" description="Disordered" evidence="1">
    <location>
        <begin position="51"/>
        <end position="87"/>
    </location>
</feature>
<name>A0A6G1H1K2_9PEZI</name>
<feature type="region of interest" description="Disordered" evidence="1">
    <location>
        <begin position="1"/>
        <end position="24"/>
    </location>
</feature>
<accession>A0A6G1H1K2</accession>
<dbReference type="OrthoDB" id="514070at2759"/>
<proteinExistence type="predicted"/>
<feature type="compositionally biased region" description="Basic and acidic residues" evidence="1">
    <location>
        <begin position="214"/>
        <end position="224"/>
    </location>
</feature>
<keyword evidence="3" id="KW-1185">Reference proteome</keyword>
<reference evidence="2" key="1">
    <citation type="journal article" date="2020" name="Stud. Mycol.">
        <title>101 Dothideomycetes genomes: a test case for predicting lifestyles and emergence of pathogens.</title>
        <authorList>
            <person name="Haridas S."/>
            <person name="Albert R."/>
            <person name="Binder M."/>
            <person name="Bloem J."/>
            <person name="Labutti K."/>
            <person name="Salamov A."/>
            <person name="Andreopoulos B."/>
            <person name="Baker S."/>
            <person name="Barry K."/>
            <person name="Bills G."/>
            <person name="Bluhm B."/>
            <person name="Cannon C."/>
            <person name="Castanera R."/>
            <person name="Culley D."/>
            <person name="Daum C."/>
            <person name="Ezra D."/>
            <person name="Gonzalez J."/>
            <person name="Henrissat B."/>
            <person name="Kuo A."/>
            <person name="Liang C."/>
            <person name="Lipzen A."/>
            <person name="Lutzoni F."/>
            <person name="Magnuson J."/>
            <person name="Mondo S."/>
            <person name="Nolan M."/>
            <person name="Ohm R."/>
            <person name="Pangilinan J."/>
            <person name="Park H.-J."/>
            <person name="Ramirez L."/>
            <person name="Alfaro M."/>
            <person name="Sun H."/>
            <person name="Tritt A."/>
            <person name="Yoshinaga Y."/>
            <person name="Zwiers L.-H."/>
            <person name="Turgeon B."/>
            <person name="Goodwin S."/>
            <person name="Spatafora J."/>
            <person name="Crous P."/>
            <person name="Grigoriev I."/>
        </authorList>
    </citation>
    <scope>NUCLEOTIDE SEQUENCE</scope>
    <source>
        <strain evidence="2">CBS 113979</strain>
    </source>
</reference>
<evidence type="ECO:0000313" key="3">
    <source>
        <dbReference type="Proteomes" id="UP000800041"/>
    </source>
</evidence>
<dbReference type="AlphaFoldDB" id="A0A6G1H1K2"/>
<dbReference type="EMBL" id="ML977154">
    <property type="protein sequence ID" value="KAF1987096.1"/>
    <property type="molecule type" value="Genomic_DNA"/>
</dbReference>
<evidence type="ECO:0000256" key="1">
    <source>
        <dbReference type="SAM" id="MobiDB-lite"/>
    </source>
</evidence>